<evidence type="ECO:0000313" key="2">
    <source>
        <dbReference type="EMBL" id="MBM7614911.1"/>
    </source>
</evidence>
<dbReference type="Pfam" id="PF02589">
    <property type="entry name" value="LUD_dom"/>
    <property type="match status" value="1"/>
</dbReference>
<name>A0ABS2NPN3_9FIRM</name>
<evidence type="ECO:0000313" key="3">
    <source>
        <dbReference type="Proteomes" id="UP001314796"/>
    </source>
</evidence>
<dbReference type="InterPro" id="IPR024185">
    <property type="entry name" value="FTHF_cligase-like_sf"/>
</dbReference>
<accession>A0ABS2NPN3</accession>
<organism evidence="2 3">
    <name type="scientific">Alkaliphilus hydrothermalis</name>
    <dbReference type="NCBI Taxonomy" id="1482730"/>
    <lineage>
        <taxon>Bacteria</taxon>
        <taxon>Bacillati</taxon>
        <taxon>Bacillota</taxon>
        <taxon>Clostridia</taxon>
        <taxon>Peptostreptococcales</taxon>
        <taxon>Natronincolaceae</taxon>
        <taxon>Alkaliphilus</taxon>
    </lineage>
</organism>
<dbReference type="InterPro" id="IPR037171">
    <property type="entry name" value="NagB/RpiA_transferase-like"/>
</dbReference>
<reference evidence="2 3" key="1">
    <citation type="submission" date="2021-01" db="EMBL/GenBank/DDBJ databases">
        <title>Genomic Encyclopedia of Type Strains, Phase IV (KMG-IV): sequencing the most valuable type-strain genomes for metagenomic binning, comparative biology and taxonomic classification.</title>
        <authorList>
            <person name="Goeker M."/>
        </authorList>
    </citation>
    <scope>NUCLEOTIDE SEQUENCE [LARGE SCALE GENOMIC DNA]</scope>
    <source>
        <strain evidence="2 3">DSM 25890</strain>
    </source>
</reference>
<dbReference type="SUPFAM" id="SSF100950">
    <property type="entry name" value="NagB/RpiA/CoA transferase-like"/>
    <property type="match status" value="1"/>
</dbReference>
<keyword evidence="3" id="KW-1185">Reference proteome</keyword>
<proteinExistence type="predicted"/>
<dbReference type="Gene3D" id="3.40.50.10420">
    <property type="entry name" value="NagB/RpiA/CoA transferase-like"/>
    <property type="match status" value="1"/>
</dbReference>
<dbReference type="RefSeq" id="WP_204401573.1">
    <property type="nucleotide sequence ID" value="NZ_JAFBEE010000007.1"/>
</dbReference>
<comment type="caution">
    <text evidence="2">The sequence shown here is derived from an EMBL/GenBank/DDBJ whole genome shotgun (WGS) entry which is preliminary data.</text>
</comment>
<dbReference type="PANTHER" id="PTHR36179">
    <property type="entry name" value="LUD_DOM DOMAIN-CONTAINING PROTEIN"/>
    <property type="match status" value="1"/>
</dbReference>
<dbReference type="PIRSF" id="PIRSF020269">
    <property type="entry name" value="DUF1121"/>
    <property type="match status" value="1"/>
</dbReference>
<dbReference type="InterPro" id="IPR003741">
    <property type="entry name" value="LUD_dom"/>
</dbReference>
<protein>
    <submittedName>
        <fullName evidence="2">L-lactate utilization protein LutB</fullName>
    </submittedName>
</protein>
<sequence>MNNKVKAVIENLQRRKIKAQYFDSREAVIKAILEESTNDQVVGIGGSMTIKELNLHEVLKDEGKEIHWHWLVDLQKRNEVRQKAASADVYLTSTNALTETGDLVNIDGVGNRVSAMYYGPKKVIVICGINKITSDVTSAMERIKKEACPPNAKRLGLKTPCAVTGECNDCRSEQRMCNITTIISHKPMAMELHVYIVGEPLGY</sequence>
<dbReference type="Proteomes" id="UP001314796">
    <property type="component" value="Unassembled WGS sequence"/>
</dbReference>
<dbReference type="InterPro" id="IPR009501">
    <property type="entry name" value="UCP020269"/>
</dbReference>
<dbReference type="EMBL" id="JAFBEE010000007">
    <property type="protein sequence ID" value="MBM7614911.1"/>
    <property type="molecule type" value="Genomic_DNA"/>
</dbReference>
<feature type="domain" description="LUD" evidence="1">
    <location>
        <begin position="6"/>
        <end position="197"/>
    </location>
</feature>
<evidence type="ECO:0000259" key="1">
    <source>
        <dbReference type="Pfam" id="PF02589"/>
    </source>
</evidence>
<gene>
    <name evidence="2" type="ORF">JOC73_001430</name>
</gene>
<dbReference type="PANTHER" id="PTHR36179:SF2">
    <property type="entry name" value="LUD DOMAIN-CONTAINING PROTEIN"/>
    <property type="match status" value="1"/>
</dbReference>